<dbReference type="AlphaFoldDB" id="A0A3M7TM99"/>
<evidence type="ECO:0000313" key="3">
    <source>
        <dbReference type="EMBL" id="RNA66655.1"/>
    </source>
</evidence>
<evidence type="ECO:0000259" key="2">
    <source>
        <dbReference type="Pfam" id="PF20732"/>
    </source>
</evidence>
<dbReference type="OrthoDB" id="9801061at2"/>
<gene>
    <name evidence="3" type="ORF">EBO34_15675</name>
</gene>
<name>A0A3M7TM99_9BACI</name>
<sequence>MKGDFFMIQTGLERFLKEHLIMLKGKNFGLMANHTSVTSSLKHSVDALQERGFTPARIFSPEHGFRGKVKAEREVGSSVDEGTGIPIESLFPFDESRFFEATAELGLLLFDMQDIGARFYTYIDLIAYGLRASKEHGIPFIILDRPNPVGGIIAEGPLSRQGVAASFSPSGLPVRHGLTVGEIAMELNQTIGGRLEVITMKGWERDMHYKETGLPWVPPSPNANVMEMPRFYYGLALLDSINLSLGAGTDKPFRQLGAPWLDAGKVIRRLADRKIEDVALEAVTFTPTQGDYENERCEGVRIRPVSESWNAMILAGQIFEVLRSEQPSFVSWKNKDDRYWSDFIYGTDGLRLSYNQGNSVTALFCHDSLQSQAFLDFQAKKLYT</sequence>
<feature type="domain" description="Peptidoglycan beta-N-acetylmuramidase NamZ C-terminal" evidence="2">
    <location>
        <begin position="231"/>
        <end position="374"/>
    </location>
</feature>
<evidence type="ECO:0000313" key="4">
    <source>
        <dbReference type="Proteomes" id="UP000278746"/>
    </source>
</evidence>
<feature type="domain" description="Peptidoglycan beta-N-acetylmuramidase NamZ N-terminal" evidence="1">
    <location>
        <begin position="29"/>
        <end position="224"/>
    </location>
</feature>
<dbReference type="Gene3D" id="3.90.1150.140">
    <property type="match status" value="1"/>
</dbReference>
<dbReference type="Gene3D" id="3.40.50.12170">
    <property type="entry name" value="Uncharacterised protein PF07075, DUF1343"/>
    <property type="match status" value="1"/>
</dbReference>
<dbReference type="Pfam" id="PF20732">
    <property type="entry name" value="NamZ_C"/>
    <property type="match status" value="1"/>
</dbReference>
<evidence type="ECO:0000259" key="1">
    <source>
        <dbReference type="Pfam" id="PF07075"/>
    </source>
</evidence>
<dbReference type="InterPro" id="IPR048503">
    <property type="entry name" value="NamZ_C"/>
</dbReference>
<accession>A0A3M7TM99</accession>
<dbReference type="InterPro" id="IPR008302">
    <property type="entry name" value="NamZ"/>
</dbReference>
<proteinExistence type="predicted"/>
<dbReference type="Pfam" id="PF07075">
    <property type="entry name" value="NamZ_N"/>
    <property type="match status" value="1"/>
</dbReference>
<dbReference type="InterPro" id="IPR048502">
    <property type="entry name" value="NamZ_N"/>
</dbReference>
<dbReference type="PANTHER" id="PTHR42915:SF1">
    <property type="entry name" value="PEPTIDOGLYCAN BETA-N-ACETYLMURAMIDASE NAMZ"/>
    <property type="match status" value="1"/>
</dbReference>
<dbReference type="PANTHER" id="PTHR42915">
    <property type="entry name" value="HYPOTHETICAL 460 KDA PROTEIN IN FEUA-SIGW INTERGENIC REGION [PRECURSOR]"/>
    <property type="match status" value="1"/>
</dbReference>
<protein>
    <submittedName>
        <fullName evidence="3">DUF1343 domain-containing protein</fullName>
    </submittedName>
</protein>
<dbReference type="EMBL" id="RHIB01000003">
    <property type="protein sequence ID" value="RNA66655.1"/>
    <property type="molecule type" value="Genomic_DNA"/>
</dbReference>
<dbReference type="GO" id="GO:0033922">
    <property type="term" value="F:peptidoglycan beta-N-acetylmuramidase activity"/>
    <property type="evidence" value="ECO:0007669"/>
    <property type="project" value="InterPro"/>
</dbReference>
<dbReference type="Proteomes" id="UP000278746">
    <property type="component" value="Unassembled WGS sequence"/>
</dbReference>
<comment type="caution">
    <text evidence="3">The sequence shown here is derived from an EMBL/GenBank/DDBJ whole genome shotgun (WGS) entry which is preliminary data.</text>
</comment>
<dbReference type="PIRSF" id="PIRSF016719">
    <property type="entry name" value="UCP016719"/>
    <property type="match status" value="1"/>
</dbReference>
<reference evidence="3 4" key="1">
    <citation type="submission" date="2018-10" db="EMBL/GenBank/DDBJ databases">
        <title>Bacillus Keqinensis sp. nov., a moderately halophilic bacterium isolated from a saline-alkaline lake.</title>
        <authorList>
            <person name="Wang H."/>
        </authorList>
    </citation>
    <scope>NUCLEOTIDE SEQUENCE [LARGE SCALE GENOMIC DNA]</scope>
    <source>
        <strain evidence="3 4">KQ-3</strain>
    </source>
</reference>
<organism evidence="3 4">
    <name type="scientific">Alteribacter keqinensis</name>
    <dbReference type="NCBI Taxonomy" id="2483800"/>
    <lineage>
        <taxon>Bacteria</taxon>
        <taxon>Bacillati</taxon>
        <taxon>Bacillota</taxon>
        <taxon>Bacilli</taxon>
        <taxon>Bacillales</taxon>
        <taxon>Bacillaceae</taxon>
        <taxon>Alteribacter</taxon>
    </lineage>
</organism>
<keyword evidence="4" id="KW-1185">Reference proteome</keyword>